<reference evidence="1 2" key="1">
    <citation type="submission" date="2019-03" db="EMBL/GenBank/DDBJ databases">
        <title>Genomic Encyclopedia of Type Strains, Phase IV (KMG-IV): sequencing the most valuable type-strain genomes for metagenomic binning, comparative biology and taxonomic classification.</title>
        <authorList>
            <person name="Goeker M."/>
        </authorList>
    </citation>
    <scope>NUCLEOTIDE SEQUENCE [LARGE SCALE GENOMIC DNA]</scope>
    <source>
        <strain evidence="1 2">DSM 15505</strain>
    </source>
</reference>
<sequence length="171" mass="18875">MRRNLIIGSSLLILAVIAGGFWAWGPAQQQVAQDNTAQAPIERTLVVYASPQCGCCGDWVTHMENNGFTTEMHRVNNINEIKKEAGLPRELASCHTAFIDDYLIEGHVPAKDVRRLLREQPEASGLSVPRMPMGSPGMEIEGRGRDAFDVILFKQNGTQSIYQSYSAQTSL</sequence>
<accession>A0A4R7JZQ3</accession>
<keyword evidence="2" id="KW-1185">Reference proteome</keyword>
<dbReference type="Proteomes" id="UP000295830">
    <property type="component" value="Unassembled WGS sequence"/>
</dbReference>
<organism evidence="1 2">
    <name type="scientific">Halospina denitrificans</name>
    <dbReference type="NCBI Taxonomy" id="332522"/>
    <lineage>
        <taxon>Bacteria</taxon>
        <taxon>Pseudomonadati</taxon>
        <taxon>Pseudomonadota</taxon>
        <taxon>Gammaproteobacteria</taxon>
        <taxon>Halospina</taxon>
    </lineage>
</organism>
<name>A0A4R7JZQ3_9GAMM</name>
<dbReference type="EMBL" id="SOAX01000001">
    <property type="protein sequence ID" value="TDT44032.1"/>
    <property type="molecule type" value="Genomic_DNA"/>
</dbReference>
<protein>
    <recommendedName>
        <fullName evidence="3">Metal-binding protein</fullName>
    </recommendedName>
</protein>
<dbReference type="Pfam" id="PF04214">
    <property type="entry name" value="DUF411"/>
    <property type="match status" value="1"/>
</dbReference>
<dbReference type="OrthoDB" id="14727at2"/>
<dbReference type="AlphaFoldDB" id="A0A4R7JZQ3"/>
<dbReference type="RefSeq" id="WP_133734461.1">
    <property type="nucleotide sequence ID" value="NZ_SOAX01000001.1"/>
</dbReference>
<gene>
    <name evidence="1" type="ORF">DES49_0131</name>
</gene>
<evidence type="ECO:0008006" key="3">
    <source>
        <dbReference type="Google" id="ProtNLM"/>
    </source>
</evidence>
<evidence type="ECO:0000313" key="2">
    <source>
        <dbReference type="Proteomes" id="UP000295830"/>
    </source>
</evidence>
<evidence type="ECO:0000313" key="1">
    <source>
        <dbReference type="EMBL" id="TDT44032.1"/>
    </source>
</evidence>
<comment type="caution">
    <text evidence="1">The sequence shown here is derived from an EMBL/GenBank/DDBJ whole genome shotgun (WGS) entry which is preliminary data.</text>
</comment>
<dbReference type="InterPro" id="IPR007332">
    <property type="entry name" value="DUF411"/>
</dbReference>
<proteinExistence type="predicted"/>